<dbReference type="RefSeq" id="WP_174922681.1">
    <property type="nucleotide sequence ID" value="NZ_CABVPT010000053.1"/>
</dbReference>
<comment type="caution">
    <text evidence="1">The sequence shown here is derived from an EMBL/GenBank/DDBJ whole genome shotgun (WGS) entry which is preliminary data.</text>
</comment>
<evidence type="ECO:0000313" key="2">
    <source>
        <dbReference type="Proteomes" id="UP001171606"/>
    </source>
</evidence>
<accession>A0ABT8P8S5</accession>
<keyword evidence="2" id="KW-1185">Reference proteome</keyword>
<evidence type="ECO:0008006" key="3">
    <source>
        <dbReference type="Google" id="ProtNLM"/>
    </source>
</evidence>
<gene>
    <name evidence="1" type="ORF">QZM52_09445</name>
</gene>
<protein>
    <recommendedName>
        <fullName evidence="3">Lipoprotein</fullName>
    </recommendedName>
</protein>
<sequence length="73" mass="7810">MARLNCRFNFLFVENDLILALSSCNGGGVGQGFVIFRAGLVKANTGNGEPGSGGSFLEISLIFNCFLKMEKDC</sequence>
<dbReference type="EMBL" id="JAUJSQ010000003">
    <property type="protein sequence ID" value="MDN7931509.1"/>
    <property type="molecule type" value="Genomic_DNA"/>
</dbReference>
<dbReference type="Proteomes" id="UP001171606">
    <property type="component" value="Unassembled WGS sequence"/>
</dbReference>
<evidence type="ECO:0000313" key="1">
    <source>
        <dbReference type="EMBL" id="MDN7931509.1"/>
    </source>
</evidence>
<organism evidence="1 2">
    <name type="scientific">Burkholderia metallica</name>
    <dbReference type="NCBI Taxonomy" id="488729"/>
    <lineage>
        <taxon>Bacteria</taxon>
        <taxon>Pseudomonadati</taxon>
        <taxon>Pseudomonadota</taxon>
        <taxon>Betaproteobacteria</taxon>
        <taxon>Burkholderiales</taxon>
        <taxon>Burkholderiaceae</taxon>
        <taxon>Burkholderia</taxon>
        <taxon>Burkholderia cepacia complex</taxon>
    </lineage>
</organism>
<proteinExistence type="predicted"/>
<name>A0ABT8P8S5_9BURK</name>
<reference evidence="1" key="1">
    <citation type="submission" date="2023-07" db="EMBL/GenBank/DDBJ databases">
        <title>A collection of bacterial strains from the Burkholderia cepacia Research Laboratory and Repository.</title>
        <authorList>
            <person name="Lipuma J."/>
            <person name="Spilker T."/>
            <person name="Caverly L."/>
        </authorList>
    </citation>
    <scope>NUCLEOTIDE SEQUENCE</scope>
    <source>
        <strain evidence="1">AU42020</strain>
    </source>
</reference>